<protein>
    <submittedName>
        <fullName evidence="1">Uncharacterized protein</fullName>
    </submittedName>
</protein>
<reference evidence="1 2" key="2">
    <citation type="submission" date="2014-09" db="EMBL/GenBank/DDBJ databases">
        <authorList>
            <consortium name="NBRP consortium"/>
            <person name="Sawabe T."/>
            <person name="Meirelles P."/>
            <person name="Nakanishi M."/>
            <person name="Sayaka M."/>
            <person name="Hattori M."/>
            <person name="Ohkuma M."/>
        </authorList>
    </citation>
    <scope>NUCLEOTIDE SEQUENCE [LARGE SCALE GENOMIC DNA]</scope>
    <source>
        <strain evidence="1 2">JCM 19240</strain>
    </source>
</reference>
<reference evidence="1 2" key="1">
    <citation type="submission" date="2014-09" db="EMBL/GenBank/DDBJ databases">
        <title>Vibrio maritimus JCM 19240. (C210) whole genome shotgun sequence.</title>
        <authorList>
            <person name="Sawabe T."/>
            <person name="Meirelles P."/>
            <person name="Nakanishi M."/>
            <person name="Sayaka M."/>
            <person name="Hattori M."/>
            <person name="Ohkuma M."/>
        </authorList>
    </citation>
    <scope>NUCLEOTIDE SEQUENCE [LARGE SCALE GENOMIC DNA]</scope>
    <source>
        <strain evidence="1 2">JCM 19240</strain>
    </source>
</reference>
<accession>A0A090T4J0</accession>
<sequence length="39" mass="4325">MYSVSRWKCAVVSPILDILEMVSVAQRVATWVNTLSALS</sequence>
<dbReference type="EMBL" id="BBMT01000004">
    <property type="protein sequence ID" value="GAL34123.1"/>
    <property type="molecule type" value="Genomic_DNA"/>
</dbReference>
<comment type="caution">
    <text evidence="1">The sequence shown here is derived from an EMBL/GenBank/DDBJ whole genome shotgun (WGS) entry which is preliminary data.</text>
</comment>
<organism evidence="1 2">
    <name type="scientific">Vibrio maritimus</name>
    <dbReference type="NCBI Taxonomy" id="990268"/>
    <lineage>
        <taxon>Bacteria</taxon>
        <taxon>Pseudomonadati</taxon>
        <taxon>Pseudomonadota</taxon>
        <taxon>Gammaproteobacteria</taxon>
        <taxon>Vibrionales</taxon>
        <taxon>Vibrionaceae</taxon>
        <taxon>Vibrio</taxon>
    </lineage>
</organism>
<evidence type="ECO:0000313" key="2">
    <source>
        <dbReference type="Proteomes" id="UP000029224"/>
    </source>
</evidence>
<dbReference type="AlphaFoldDB" id="A0A090T4J0"/>
<dbReference type="Proteomes" id="UP000029224">
    <property type="component" value="Unassembled WGS sequence"/>
</dbReference>
<name>A0A090T4J0_9VIBR</name>
<keyword evidence="2" id="KW-1185">Reference proteome</keyword>
<gene>
    <name evidence="1" type="ORF">JCM19240_1031</name>
</gene>
<proteinExistence type="predicted"/>
<evidence type="ECO:0000313" key="1">
    <source>
        <dbReference type="EMBL" id="GAL34123.1"/>
    </source>
</evidence>